<dbReference type="PROSITE" id="PS50949">
    <property type="entry name" value="HTH_GNTR"/>
    <property type="match status" value="1"/>
</dbReference>
<evidence type="ECO:0000256" key="1">
    <source>
        <dbReference type="ARBA" id="ARBA00023015"/>
    </source>
</evidence>
<evidence type="ECO:0000256" key="2">
    <source>
        <dbReference type="ARBA" id="ARBA00023125"/>
    </source>
</evidence>
<dbReference type="InterPro" id="IPR000524">
    <property type="entry name" value="Tscrpt_reg_HTH_GntR"/>
</dbReference>
<accession>A0A010YRG7</accession>
<keyword evidence="3" id="KW-0804">Transcription</keyword>
<dbReference type="EMBL" id="JFBT01000001">
    <property type="protein sequence ID" value="EXG82775.1"/>
    <property type="molecule type" value="Genomic_DNA"/>
</dbReference>
<dbReference type="AlphaFoldDB" id="A0A010YRG7"/>
<dbReference type="Gene3D" id="1.10.10.10">
    <property type="entry name" value="Winged helix-like DNA-binding domain superfamily/Winged helix DNA-binding domain"/>
    <property type="match status" value="1"/>
</dbReference>
<feature type="domain" description="HTH gntR-type" evidence="4">
    <location>
        <begin position="17"/>
        <end position="87"/>
    </location>
</feature>
<keyword evidence="2" id="KW-0238">DNA-binding</keyword>
<evidence type="ECO:0000313" key="6">
    <source>
        <dbReference type="Proteomes" id="UP000021053"/>
    </source>
</evidence>
<dbReference type="HOGENOM" id="CLU_017584_9_0_11"/>
<keyword evidence="6" id="KW-1185">Reference proteome</keyword>
<dbReference type="PANTHER" id="PTHR43537">
    <property type="entry name" value="TRANSCRIPTIONAL REGULATOR, GNTR FAMILY"/>
    <property type="match status" value="1"/>
</dbReference>
<dbReference type="Proteomes" id="UP000021053">
    <property type="component" value="Unassembled WGS sequence"/>
</dbReference>
<reference evidence="5 6" key="1">
    <citation type="submission" date="2013-07" db="EMBL/GenBank/DDBJ databases">
        <authorList>
            <consortium name="DOE Joint Genome Institute"/>
            <person name="Eisen J."/>
            <person name="Huntemann M."/>
            <person name="Han J."/>
            <person name="Chen A."/>
            <person name="Kyrpides N."/>
            <person name="Mavromatis K."/>
            <person name="Markowitz V."/>
            <person name="Palaniappan K."/>
            <person name="Ivanova N."/>
            <person name="Schaumberg A."/>
            <person name="Pati A."/>
            <person name="Liolios K."/>
            <person name="Nordberg H.P."/>
            <person name="Cantor M.N."/>
            <person name="Hua S.X."/>
            <person name="Woyke T."/>
        </authorList>
    </citation>
    <scope>NUCLEOTIDE SEQUENCE [LARGE SCALE GENOMIC DNA]</scope>
    <source>
        <strain evidence="5 6">DSM 44712</strain>
    </source>
</reference>
<name>A0A010YRG7_9ACTN</name>
<dbReference type="RefSeq" id="WP_051570658.1">
    <property type="nucleotide sequence ID" value="NZ_KK073874.1"/>
</dbReference>
<dbReference type="SUPFAM" id="SSF46785">
    <property type="entry name" value="Winged helix' DNA-binding domain"/>
    <property type="match status" value="1"/>
</dbReference>
<dbReference type="GO" id="GO:0003677">
    <property type="term" value="F:DNA binding"/>
    <property type="evidence" value="ECO:0007669"/>
    <property type="project" value="UniProtKB-KW"/>
</dbReference>
<dbReference type="Pfam" id="PF00392">
    <property type="entry name" value="GntR"/>
    <property type="match status" value="1"/>
</dbReference>
<comment type="caution">
    <text evidence="5">The sequence shown here is derived from an EMBL/GenBank/DDBJ whole genome shotgun (WGS) entry which is preliminary data.</text>
</comment>
<evidence type="ECO:0000259" key="4">
    <source>
        <dbReference type="PROSITE" id="PS50949"/>
    </source>
</evidence>
<dbReference type="PRINTS" id="PR00035">
    <property type="entry name" value="HTHGNTR"/>
</dbReference>
<dbReference type="CDD" id="cd07377">
    <property type="entry name" value="WHTH_GntR"/>
    <property type="match status" value="1"/>
</dbReference>
<dbReference type="InterPro" id="IPR036388">
    <property type="entry name" value="WH-like_DNA-bd_sf"/>
</dbReference>
<dbReference type="SMART" id="SM00345">
    <property type="entry name" value="HTH_GNTR"/>
    <property type="match status" value="1"/>
</dbReference>
<evidence type="ECO:0000313" key="5">
    <source>
        <dbReference type="EMBL" id="EXG82775.1"/>
    </source>
</evidence>
<evidence type="ECO:0000256" key="3">
    <source>
        <dbReference type="ARBA" id="ARBA00023163"/>
    </source>
</evidence>
<dbReference type="InterPro" id="IPR036390">
    <property type="entry name" value="WH_DNA-bd_sf"/>
</dbReference>
<gene>
    <name evidence="5" type="ORF">CryarDRAFT_3976</name>
</gene>
<dbReference type="PANTHER" id="PTHR43537:SF5">
    <property type="entry name" value="UXU OPERON TRANSCRIPTIONAL REGULATOR"/>
    <property type="match status" value="1"/>
</dbReference>
<proteinExistence type="predicted"/>
<sequence>MPAVKGREGVRSGARRARSFDDVVDRVRGAILAGSIPAGERLPSERELAEQFGVSRATLREALRALEALGLIEIRVGAHGGAFATEGGSGRTADVLRHAFDVEFATRPRHARQYRAAAHADSVTWAVPDQERLERLRAAIERGEAAFLRALAEATGSPVRVAVAVALESGHAAGARPSLEPDDMREVLDLLQRGERDRARALLHQRLGGTA</sequence>
<organism evidence="5 6">
    <name type="scientific">Cryptosporangium arvum DSM 44712</name>
    <dbReference type="NCBI Taxonomy" id="927661"/>
    <lineage>
        <taxon>Bacteria</taxon>
        <taxon>Bacillati</taxon>
        <taxon>Actinomycetota</taxon>
        <taxon>Actinomycetes</taxon>
        <taxon>Cryptosporangiales</taxon>
        <taxon>Cryptosporangiaceae</taxon>
        <taxon>Cryptosporangium</taxon>
    </lineage>
</organism>
<protein>
    <submittedName>
        <fullName evidence="5">Transcriptional regulator</fullName>
    </submittedName>
</protein>
<keyword evidence="1" id="KW-0805">Transcription regulation</keyword>
<dbReference type="GO" id="GO:0003700">
    <property type="term" value="F:DNA-binding transcription factor activity"/>
    <property type="evidence" value="ECO:0007669"/>
    <property type="project" value="InterPro"/>
</dbReference>